<dbReference type="InterPro" id="IPR011063">
    <property type="entry name" value="TilS/TtcA_N"/>
</dbReference>
<evidence type="ECO:0000313" key="8">
    <source>
        <dbReference type="EMBL" id="QJE73592.1"/>
    </source>
</evidence>
<dbReference type="Pfam" id="PF01171">
    <property type="entry name" value="ATP_bind_3"/>
    <property type="match status" value="1"/>
</dbReference>
<evidence type="ECO:0000256" key="5">
    <source>
        <dbReference type="ARBA" id="ARBA00048539"/>
    </source>
</evidence>
<keyword evidence="1 6" id="KW-0436">Ligase</keyword>
<keyword evidence="2 6" id="KW-0819">tRNA processing</keyword>
<dbReference type="InterPro" id="IPR014729">
    <property type="entry name" value="Rossmann-like_a/b/a_fold"/>
</dbReference>
<dbReference type="HAMAP" id="MF_01161">
    <property type="entry name" value="tRNA_Ile_lys_synt"/>
    <property type="match status" value="1"/>
</dbReference>
<protein>
    <recommendedName>
        <fullName evidence="6">tRNA(Ile)-lysidine synthase</fullName>
        <ecNumber evidence="6">6.3.4.19</ecNumber>
    </recommendedName>
    <alternativeName>
        <fullName evidence="6">tRNA(Ile)-2-lysyl-cytidine synthase</fullName>
    </alternativeName>
    <alternativeName>
        <fullName evidence="6">tRNA(Ile)-lysidine synthetase</fullName>
    </alternativeName>
</protein>
<dbReference type="InterPro" id="IPR012795">
    <property type="entry name" value="tRNA_Ile_lys_synt_N"/>
</dbReference>
<accession>A0A858R8T5</accession>
<feature type="domain" description="tRNA(Ile)-lysidine/2-thiocytidine synthase N-terminal" evidence="7">
    <location>
        <begin position="13"/>
        <end position="190"/>
    </location>
</feature>
<comment type="similarity">
    <text evidence="6">Belongs to the tRNA(Ile)-lysidine synthase family.</text>
</comment>
<keyword evidence="4 6" id="KW-0067">ATP-binding</keyword>
<comment type="subcellular location">
    <subcellularLocation>
        <location evidence="6">Cytoplasm</location>
    </subcellularLocation>
</comment>
<dbReference type="GO" id="GO:0005737">
    <property type="term" value="C:cytoplasm"/>
    <property type="evidence" value="ECO:0007669"/>
    <property type="project" value="UniProtKB-SubCell"/>
</dbReference>
<dbReference type="EC" id="6.3.4.19" evidence="6"/>
<evidence type="ECO:0000256" key="2">
    <source>
        <dbReference type="ARBA" id="ARBA00022694"/>
    </source>
</evidence>
<dbReference type="InterPro" id="IPR012094">
    <property type="entry name" value="tRNA_Ile_lys_synt"/>
</dbReference>
<gene>
    <name evidence="6 8" type="primary">tilS</name>
    <name evidence="8" type="ORF">HHL28_11290</name>
</gene>
<evidence type="ECO:0000256" key="3">
    <source>
        <dbReference type="ARBA" id="ARBA00022741"/>
    </source>
</evidence>
<evidence type="ECO:0000259" key="7">
    <source>
        <dbReference type="Pfam" id="PF01171"/>
    </source>
</evidence>
<dbReference type="GO" id="GO:0006400">
    <property type="term" value="P:tRNA modification"/>
    <property type="evidence" value="ECO:0007669"/>
    <property type="project" value="UniProtKB-UniRule"/>
</dbReference>
<dbReference type="SUPFAM" id="SSF52402">
    <property type="entry name" value="Adenine nucleotide alpha hydrolases-like"/>
    <property type="match status" value="1"/>
</dbReference>
<dbReference type="EMBL" id="CP051775">
    <property type="protein sequence ID" value="QJE73592.1"/>
    <property type="molecule type" value="Genomic_DNA"/>
</dbReference>
<reference evidence="8" key="1">
    <citation type="submission" date="2020-04" db="EMBL/GenBank/DDBJ databases">
        <title>A desert anoxygenic phototrophic bacterium fixes CO2 using RubisCO under aerobic conditions.</title>
        <authorList>
            <person name="Tang K."/>
        </authorList>
    </citation>
    <scope>NUCLEOTIDE SEQUENCE [LARGE SCALE GENOMIC DNA]</scope>
    <source>
        <strain evidence="8">MIMtkB3</strain>
    </source>
</reference>
<dbReference type="PANTHER" id="PTHR43033">
    <property type="entry name" value="TRNA(ILE)-LYSIDINE SYNTHASE-RELATED"/>
    <property type="match status" value="1"/>
</dbReference>
<keyword evidence="3 6" id="KW-0547">Nucleotide-binding</keyword>
<comment type="catalytic activity">
    <reaction evidence="5 6">
        <text>cytidine(34) in tRNA(Ile2) + L-lysine + ATP = lysidine(34) in tRNA(Ile2) + AMP + diphosphate + H(+)</text>
        <dbReference type="Rhea" id="RHEA:43744"/>
        <dbReference type="Rhea" id="RHEA-COMP:10625"/>
        <dbReference type="Rhea" id="RHEA-COMP:10670"/>
        <dbReference type="ChEBI" id="CHEBI:15378"/>
        <dbReference type="ChEBI" id="CHEBI:30616"/>
        <dbReference type="ChEBI" id="CHEBI:32551"/>
        <dbReference type="ChEBI" id="CHEBI:33019"/>
        <dbReference type="ChEBI" id="CHEBI:82748"/>
        <dbReference type="ChEBI" id="CHEBI:83665"/>
        <dbReference type="ChEBI" id="CHEBI:456215"/>
        <dbReference type="EC" id="6.3.4.19"/>
    </reaction>
</comment>
<dbReference type="NCBIfam" id="TIGR02432">
    <property type="entry name" value="lysidine_TilS_N"/>
    <property type="match status" value="1"/>
</dbReference>
<feature type="binding site" evidence="6">
    <location>
        <begin position="18"/>
        <end position="23"/>
    </location>
    <ligand>
        <name>ATP</name>
        <dbReference type="ChEBI" id="CHEBI:30616"/>
    </ligand>
</feature>
<evidence type="ECO:0000256" key="6">
    <source>
        <dbReference type="HAMAP-Rule" id="MF_01161"/>
    </source>
</evidence>
<evidence type="ECO:0000313" key="9">
    <source>
        <dbReference type="Proteomes" id="UP000501891"/>
    </source>
</evidence>
<proteinExistence type="inferred from homology"/>
<dbReference type="AlphaFoldDB" id="A0A858R8T5"/>
<keyword evidence="9" id="KW-1185">Reference proteome</keyword>
<evidence type="ECO:0000256" key="4">
    <source>
        <dbReference type="ARBA" id="ARBA00022840"/>
    </source>
</evidence>
<dbReference type="Gene3D" id="3.40.50.620">
    <property type="entry name" value="HUPs"/>
    <property type="match status" value="1"/>
</dbReference>
<dbReference type="KEGG" id="acru:HHL28_11290"/>
<sequence length="384" mass="41614">MDALGPFEPRPRVAVALSGGSDSLALALLLDRWARDRGGSVLALTVDHALRPESAAEARQVGRWMEARAIPHRILRWEGPKPATGIQEAARAARYALLEQACREEGILHLALGHQADDQAETVAIRQARDSGPDGLAGMAPIRELRHVRLLRPLLGVRRAALRTVCEKFGQPWVDDPSNLSDRYARGRLRLSGRVDTDHAAMVPDAARDRAGREGEIARLLARHAAFYPEGWVELGRAALADADPGIAEGLLTRLVLAVGGGTYRPRRERVRGLLGRMRADVTTSGTLGRCLVDATAGGWRVMREPGGSARQPRSPRMGKWSGTGVSCCAAKGLRVPPSARWGTRVGARCGKSFKLLGPRTCPRRSAARCRQYGGATWSLPYPI</sequence>
<dbReference type="PANTHER" id="PTHR43033:SF5">
    <property type="entry name" value="TRNA(ILE)-LYSIDINE SYNTHETASE"/>
    <property type="match status" value="1"/>
</dbReference>
<name>A0A858R8T5_9PROT</name>
<dbReference type="CDD" id="cd01992">
    <property type="entry name" value="TilS_N"/>
    <property type="match status" value="1"/>
</dbReference>
<dbReference type="GO" id="GO:0005524">
    <property type="term" value="F:ATP binding"/>
    <property type="evidence" value="ECO:0007669"/>
    <property type="project" value="UniProtKB-UniRule"/>
</dbReference>
<dbReference type="Proteomes" id="UP000501891">
    <property type="component" value="Chromosome"/>
</dbReference>
<organism evidence="8 9">
    <name type="scientific">Aerophototrophica crusticola</name>
    <dbReference type="NCBI Taxonomy" id="1709002"/>
    <lineage>
        <taxon>Bacteria</taxon>
        <taxon>Pseudomonadati</taxon>
        <taxon>Pseudomonadota</taxon>
        <taxon>Alphaproteobacteria</taxon>
        <taxon>Rhodospirillales</taxon>
        <taxon>Rhodospirillaceae</taxon>
        <taxon>Aerophototrophica</taxon>
    </lineage>
</organism>
<evidence type="ECO:0000256" key="1">
    <source>
        <dbReference type="ARBA" id="ARBA00022598"/>
    </source>
</evidence>
<comment type="domain">
    <text evidence="6">The N-terminal region contains the highly conserved SGGXDS motif, predicted to be a P-loop motif involved in ATP binding.</text>
</comment>
<comment type="function">
    <text evidence="6">Ligates lysine onto the cytidine present at position 34 of the AUA codon-specific tRNA(Ile) that contains the anticodon CAU, in an ATP-dependent manner. Cytidine is converted to lysidine, thus changing the amino acid specificity of the tRNA from methionine to isoleucine.</text>
</comment>
<keyword evidence="6" id="KW-0963">Cytoplasm</keyword>
<dbReference type="GO" id="GO:0032267">
    <property type="term" value="F:tRNA(Ile)-lysidine synthase activity"/>
    <property type="evidence" value="ECO:0007669"/>
    <property type="project" value="UniProtKB-EC"/>
</dbReference>